<proteinExistence type="inferred from homology"/>
<dbReference type="GO" id="GO:0016787">
    <property type="term" value="F:hydrolase activity"/>
    <property type="evidence" value="ECO:0007669"/>
    <property type="project" value="UniProtKB-KW"/>
</dbReference>
<dbReference type="RefSeq" id="WP_273630738.1">
    <property type="nucleotide sequence ID" value="NZ_CP117167.1"/>
</dbReference>
<name>A0ABY7T9Q5_9SPHI</name>
<keyword evidence="3" id="KW-0732">Signal</keyword>
<dbReference type="Pfam" id="PF00722">
    <property type="entry name" value="Glyco_hydro_16"/>
    <property type="match status" value="1"/>
</dbReference>
<sequence>MFPNKIISLFLLGVCLLSCSSKSSSPGPSGGTGTGGSITVSDKTYTFDTTPTWSEEFNTGTMPDTSRWGYDIGGGGWGNHELEYYTNGNNVSIANGNLVITTRKENVAGSSYSSARLFSKGTGNFTYGRIEIRAKIPGGKGTWPAIWMLPTDYAYGAWPASGEMDIMEHVGYDPYNIYVTMHTGAYNHILNTQKGVTVGVPTALSDYHTYRIDWTPASVTAFIDDAQVMVFKNEGTGYMAWPFDKRFHLMLNTAVGGDWGGAQGVDDTSFPCSMLIDYIRVYKVTNL</sequence>
<feature type="region of interest" description="Disordered" evidence="2">
    <location>
        <begin position="22"/>
        <end position="41"/>
    </location>
</feature>
<dbReference type="InterPro" id="IPR013320">
    <property type="entry name" value="ConA-like_dom_sf"/>
</dbReference>
<comment type="similarity">
    <text evidence="1">Belongs to the glycosyl hydrolase 16 family.</text>
</comment>
<dbReference type="EMBL" id="CP117167">
    <property type="protein sequence ID" value="WCT12473.1"/>
    <property type="molecule type" value="Genomic_DNA"/>
</dbReference>
<evidence type="ECO:0000256" key="3">
    <source>
        <dbReference type="SAM" id="SignalP"/>
    </source>
</evidence>
<gene>
    <name evidence="5" type="ORF">PQO05_00825</name>
</gene>
<organism evidence="5 6">
    <name type="scientific">Mucilaginibacter jinjuensis</name>
    <dbReference type="NCBI Taxonomy" id="1176721"/>
    <lineage>
        <taxon>Bacteria</taxon>
        <taxon>Pseudomonadati</taxon>
        <taxon>Bacteroidota</taxon>
        <taxon>Sphingobacteriia</taxon>
        <taxon>Sphingobacteriales</taxon>
        <taxon>Sphingobacteriaceae</taxon>
        <taxon>Mucilaginibacter</taxon>
    </lineage>
</organism>
<keyword evidence="6" id="KW-1185">Reference proteome</keyword>
<accession>A0ABY7T9Q5</accession>
<dbReference type="Proteomes" id="UP001216139">
    <property type="component" value="Chromosome"/>
</dbReference>
<dbReference type="PANTHER" id="PTHR10963:SF55">
    <property type="entry name" value="GLYCOSIDE HYDROLASE FAMILY 16 PROTEIN"/>
    <property type="match status" value="1"/>
</dbReference>
<evidence type="ECO:0000313" key="6">
    <source>
        <dbReference type="Proteomes" id="UP001216139"/>
    </source>
</evidence>
<keyword evidence="5" id="KW-0378">Hydrolase</keyword>
<reference evidence="5 6" key="1">
    <citation type="submission" date="2023-02" db="EMBL/GenBank/DDBJ databases">
        <title>Genome sequence of Mucilaginibacter jinjuensis strain KACC 16571.</title>
        <authorList>
            <person name="Kim S."/>
            <person name="Heo J."/>
            <person name="Kwon S.-W."/>
        </authorList>
    </citation>
    <scope>NUCLEOTIDE SEQUENCE [LARGE SCALE GENOMIC DNA]</scope>
    <source>
        <strain evidence="5 6">KACC 16571</strain>
    </source>
</reference>
<dbReference type="CDD" id="cd08023">
    <property type="entry name" value="GH16_laminarinase_like"/>
    <property type="match status" value="1"/>
</dbReference>
<dbReference type="SUPFAM" id="SSF49899">
    <property type="entry name" value="Concanavalin A-like lectins/glucanases"/>
    <property type="match status" value="1"/>
</dbReference>
<feature type="domain" description="GH16" evidence="4">
    <location>
        <begin position="45"/>
        <end position="287"/>
    </location>
</feature>
<evidence type="ECO:0000259" key="4">
    <source>
        <dbReference type="PROSITE" id="PS51762"/>
    </source>
</evidence>
<evidence type="ECO:0000313" key="5">
    <source>
        <dbReference type="EMBL" id="WCT12473.1"/>
    </source>
</evidence>
<evidence type="ECO:0000256" key="1">
    <source>
        <dbReference type="ARBA" id="ARBA00006865"/>
    </source>
</evidence>
<dbReference type="PANTHER" id="PTHR10963">
    <property type="entry name" value="GLYCOSYL HYDROLASE-RELATED"/>
    <property type="match status" value="1"/>
</dbReference>
<feature type="chain" id="PRO_5046644281" evidence="3">
    <location>
        <begin position="24"/>
        <end position="287"/>
    </location>
</feature>
<dbReference type="Gene3D" id="2.60.120.200">
    <property type="match status" value="1"/>
</dbReference>
<dbReference type="InterPro" id="IPR000757">
    <property type="entry name" value="Beta-glucanase-like"/>
</dbReference>
<protein>
    <submittedName>
        <fullName evidence="5">Glycoside hydrolase family 16 protein</fullName>
    </submittedName>
</protein>
<dbReference type="PROSITE" id="PS51762">
    <property type="entry name" value="GH16_2"/>
    <property type="match status" value="1"/>
</dbReference>
<dbReference type="InterPro" id="IPR050546">
    <property type="entry name" value="Glycosyl_Hydrlase_16"/>
</dbReference>
<feature type="signal peptide" evidence="3">
    <location>
        <begin position="1"/>
        <end position="23"/>
    </location>
</feature>
<evidence type="ECO:0000256" key="2">
    <source>
        <dbReference type="SAM" id="MobiDB-lite"/>
    </source>
</evidence>